<accession>A0AAD3SZD4</accession>
<comment type="caution">
    <text evidence="2">The sequence shown here is derived from an EMBL/GenBank/DDBJ whole genome shotgun (WGS) entry which is preliminary data.</text>
</comment>
<feature type="region of interest" description="Disordered" evidence="1">
    <location>
        <begin position="35"/>
        <end position="55"/>
    </location>
</feature>
<sequence length="75" mass="8111">MPTAVKATGSYKTGAVCGARHLKIQGMISTVTPVKAEGGDKHQMHPITRRRPHNLGIRVTATHTAPPPLKLKVHR</sequence>
<protein>
    <submittedName>
        <fullName evidence="2">Uncharacterized protein</fullName>
    </submittedName>
</protein>
<proteinExistence type="predicted"/>
<dbReference type="AlphaFoldDB" id="A0AAD3SZD4"/>
<dbReference type="Proteomes" id="UP001279734">
    <property type="component" value="Unassembled WGS sequence"/>
</dbReference>
<keyword evidence="3" id="KW-1185">Reference proteome</keyword>
<name>A0AAD3SZD4_NEPGR</name>
<evidence type="ECO:0000256" key="1">
    <source>
        <dbReference type="SAM" id="MobiDB-lite"/>
    </source>
</evidence>
<dbReference type="EMBL" id="BSYO01000021">
    <property type="protein sequence ID" value="GMH20123.1"/>
    <property type="molecule type" value="Genomic_DNA"/>
</dbReference>
<evidence type="ECO:0000313" key="3">
    <source>
        <dbReference type="Proteomes" id="UP001279734"/>
    </source>
</evidence>
<gene>
    <name evidence="2" type="ORF">Nepgr_021964</name>
</gene>
<organism evidence="2 3">
    <name type="scientific">Nepenthes gracilis</name>
    <name type="common">Slender pitcher plant</name>
    <dbReference type="NCBI Taxonomy" id="150966"/>
    <lineage>
        <taxon>Eukaryota</taxon>
        <taxon>Viridiplantae</taxon>
        <taxon>Streptophyta</taxon>
        <taxon>Embryophyta</taxon>
        <taxon>Tracheophyta</taxon>
        <taxon>Spermatophyta</taxon>
        <taxon>Magnoliopsida</taxon>
        <taxon>eudicotyledons</taxon>
        <taxon>Gunneridae</taxon>
        <taxon>Pentapetalae</taxon>
        <taxon>Caryophyllales</taxon>
        <taxon>Nepenthaceae</taxon>
        <taxon>Nepenthes</taxon>
    </lineage>
</organism>
<reference evidence="2" key="1">
    <citation type="submission" date="2023-05" db="EMBL/GenBank/DDBJ databases">
        <title>Nepenthes gracilis genome sequencing.</title>
        <authorList>
            <person name="Fukushima K."/>
        </authorList>
    </citation>
    <scope>NUCLEOTIDE SEQUENCE</scope>
    <source>
        <strain evidence="2">SING2019-196</strain>
    </source>
</reference>
<evidence type="ECO:0000313" key="2">
    <source>
        <dbReference type="EMBL" id="GMH20123.1"/>
    </source>
</evidence>